<reference evidence="1" key="1">
    <citation type="journal article" date="2020" name="Stud. Mycol.">
        <title>101 Dothideomycetes genomes: a test case for predicting lifestyles and emergence of pathogens.</title>
        <authorList>
            <person name="Haridas S."/>
            <person name="Albert R."/>
            <person name="Binder M."/>
            <person name="Bloem J."/>
            <person name="Labutti K."/>
            <person name="Salamov A."/>
            <person name="Andreopoulos B."/>
            <person name="Baker S."/>
            <person name="Barry K."/>
            <person name="Bills G."/>
            <person name="Bluhm B."/>
            <person name="Cannon C."/>
            <person name="Castanera R."/>
            <person name="Culley D."/>
            <person name="Daum C."/>
            <person name="Ezra D."/>
            <person name="Gonzalez J."/>
            <person name="Henrissat B."/>
            <person name="Kuo A."/>
            <person name="Liang C."/>
            <person name="Lipzen A."/>
            <person name="Lutzoni F."/>
            <person name="Magnuson J."/>
            <person name="Mondo S."/>
            <person name="Nolan M."/>
            <person name="Ohm R."/>
            <person name="Pangilinan J."/>
            <person name="Park H.-J."/>
            <person name="Ramirez L."/>
            <person name="Alfaro M."/>
            <person name="Sun H."/>
            <person name="Tritt A."/>
            <person name="Yoshinaga Y."/>
            <person name="Zwiers L.-H."/>
            <person name="Turgeon B."/>
            <person name="Goodwin S."/>
            <person name="Spatafora J."/>
            <person name="Crous P."/>
            <person name="Grigoriev I."/>
        </authorList>
    </citation>
    <scope>NUCLEOTIDE SEQUENCE</scope>
    <source>
        <strain evidence="1">CBS 125425</strain>
    </source>
</reference>
<accession>A0A9P4UZQ2</accession>
<dbReference type="EMBL" id="ML996217">
    <property type="protein sequence ID" value="KAF2730470.1"/>
    <property type="molecule type" value="Genomic_DNA"/>
</dbReference>
<gene>
    <name evidence="1" type="ORF">EJ04DRAFT_500503</name>
</gene>
<protein>
    <submittedName>
        <fullName evidence="1">Uncharacterized protein</fullName>
    </submittedName>
</protein>
<name>A0A9P4UZQ2_9PLEO</name>
<evidence type="ECO:0000313" key="2">
    <source>
        <dbReference type="Proteomes" id="UP000799444"/>
    </source>
</evidence>
<sequence>MDPFSIIGVAGAIASLIDLGCRCVREISHIRAHLESGYLSLAWLDLQSQLVALNTALLKIQEWLDAVGATSSADAHHQLVMDMDMSLSCCRLLVEHLDKHVNELKQKDYGKFGLQQKFRGMMALDGKGIEDVRKMMDRQTMALTLLLVACNSKTATEQKQLLERRSNRHVFRRLQDDSSSLRALDDNASTISYVTDNLSRLSLKFGFDAEIFRSRVYERVMRGSMKSLIRRPAITRPKFERPPQKFLYDEILSDTPIPYMSRKERQYFIGFERQ</sequence>
<comment type="caution">
    <text evidence="1">The sequence shown here is derived from an EMBL/GenBank/DDBJ whole genome shotgun (WGS) entry which is preliminary data.</text>
</comment>
<organism evidence="1 2">
    <name type="scientific">Polyplosphaeria fusca</name>
    <dbReference type="NCBI Taxonomy" id="682080"/>
    <lineage>
        <taxon>Eukaryota</taxon>
        <taxon>Fungi</taxon>
        <taxon>Dikarya</taxon>
        <taxon>Ascomycota</taxon>
        <taxon>Pezizomycotina</taxon>
        <taxon>Dothideomycetes</taxon>
        <taxon>Pleosporomycetidae</taxon>
        <taxon>Pleosporales</taxon>
        <taxon>Tetraplosphaeriaceae</taxon>
        <taxon>Polyplosphaeria</taxon>
    </lineage>
</organism>
<keyword evidence="2" id="KW-1185">Reference proteome</keyword>
<proteinExistence type="predicted"/>
<dbReference type="Proteomes" id="UP000799444">
    <property type="component" value="Unassembled WGS sequence"/>
</dbReference>
<evidence type="ECO:0000313" key="1">
    <source>
        <dbReference type="EMBL" id="KAF2730470.1"/>
    </source>
</evidence>
<dbReference type="AlphaFoldDB" id="A0A9P4UZQ2"/>
<dbReference type="OrthoDB" id="5817230at2759"/>